<proteinExistence type="predicted"/>
<keyword evidence="1" id="KW-0732">Signal</keyword>
<evidence type="ECO:0000256" key="1">
    <source>
        <dbReference type="SAM" id="SignalP"/>
    </source>
</evidence>
<feature type="signal peptide" evidence="1">
    <location>
        <begin position="1"/>
        <end position="41"/>
    </location>
</feature>
<feature type="non-terminal residue" evidence="2">
    <location>
        <position position="1"/>
    </location>
</feature>
<reference evidence="2" key="1">
    <citation type="submission" date="2014-12" db="EMBL/GenBank/DDBJ databases">
        <title>Insight into the proteome of Arion vulgaris.</title>
        <authorList>
            <person name="Aradska J."/>
            <person name="Bulat T."/>
            <person name="Smidak R."/>
            <person name="Sarate P."/>
            <person name="Gangsoo J."/>
            <person name="Sialana F."/>
            <person name="Bilban M."/>
            <person name="Lubec G."/>
        </authorList>
    </citation>
    <scope>NUCLEOTIDE SEQUENCE</scope>
    <source>
        <tissue evidence="2">Skin</tissue>
    </source>
</reference>
<gene>
    <name evidence="2" type="primary">ORF221648</name>
</gene>
<accession>A0A0B7C331</accession>
<dbReference type="EMBL" id="HACG01052721">
    <property type="protein sequence ID" value="CEK99592.1"/>
    <property type="molecule type" value="Transcribed_RNA"/>
</dbReference>
<sequence length="83" mass="9155">KHICNSKRSGDFKTNSMAGLRMLVASSVLLVWCLLCGTVDAESKDDQPPQILSHMSQSIVYVDSSFRQNYNIQCKASGYPSPT</sequence>
<feature type="non-terminal residue" evidence="2">
    <location>
        <position position="83"/>
    </location>
</feature>
<organism evidence="2">
    <name type="scientific">Arion vulgaris</name>
    <dbReference type="NCBI Taxonomy" id="1028688"/>
    <lineage>
        <taxon>Eukaryota</taxon>
        <taxon>Metazoa</taxon>
        <taxon>Spiralia</taxon>
        <taxon>Lophotrochozoa</taxon>
        <taxon>Mollusca</taxon>
        <taxon>Gastropoda</taxon>
        <taxon>Heterobranchia</taxon>
        <taxon>Euthyneura</taxon>
        <taxon>Panpulmonata</taxon>
        <taxon>Eupulmonata</taxon>
        <taxon>Stylommatophora</taxon>
        <taxon>Helicina</taxon>
        <taxon>Arionoidea</taxon>
        <taxon>Arionidae</taxon>
        <taxon>Arion</taxon>
    </lineage>
</organism>
<evidence type="ECO:0008006" key="3">
    <source>
        <dbReference type="Google" id="ProtNLM"/>
    </source>
</evidence>
<evidence type="ECO:0000313" key="2">
    <source>
        <dbReference type="EMBL" id="CEK99592.1"/>
    </source>
</evidence>
<name>A0A0B7C331_9EUPU</name>
<feature type="chain" id="PRO_5002112111" description="Ig-like domain-containing protein" evidence="1">
    <location>
        <begin position="42"/>
        <end position="83"/>
    </location>
</feature>
<dbReference type="AlphaFoldDB" id="A0A0B7C331"/>
<protein>
    <recommendedName>
        <fullName evidence="3">Ig-like domain-containing protein</fullName>
    </recommendedName>
</protein>